<sequence>MTKFEKYHPILTDHYTLDWLTNSPLKNSHALLQQLPQLAAQTSDYAHTAQFIQGQMLAIMKNQRLLWGITQRSTGALVGVARILPRQLSTTTTQTGAQASAPTTAQALTASPTATEKTAEVPPALGASLAVWPSTALVPAQQAALFLEITRHLTAFIFVELGGELIDMAASNLTAAQQTSLRTLGYQVTPGGSWQIQRQVKWQA</sequence>
<evidence type="ECO:0000313" key="3">
    <source>
        <dbReference type="Proteomes" id="UP001596310"/>
    </source>
</evidence>
<gene>
    <name evidence="2" type="ORF">ACFQHW_03380</name>
</gene>
<evidence type="ECO:0000256" key="1">
    <source>
        <dbReference type="SAM" id="MobiDB-lite"/>
    </source>
</evidence>
<proteinExistence type="predicted"/>
<evidence type="ECO:0000313" key="2">
    <source>
        <dbReference type="EMBL" id="MFC6314607.1"/>
    </source>
</evidence>
<name>A0ABW1UKY7_9LACO</name>
<dbReference type="RefSeq" id="WP_125600325.1">
    <property type="nucleotide sequence ID" value="NZ_JBHSSM010000010.1"/>
</dbReference>
<reference evidence="3" key="1">
    <citation type="journal article" date="2019" name="Int. J. Syst. Evol. Microbiol.">
        <title>The Global Catalogue of Microorganisms (GCM) 10K type strain sequencing project: providing services to taxonomists for standard genome sequencing and annotation.</title>
        <authorList>
            <consortium name="The Broad Institute Genomics Platform"/>
            <consortium name="The Broad Institute Genome Sequencing Center for Infectious Disease"/>
            <person name="Wu L."/>
            <person name="Ma J."/>
        </authorList>
    </citation>
    <scope>NUCLEOTIDE SEQUENCE [LARGE SCALE GENOMIC DNA]</scope>
    <source>
        <strain evidence="3">CCM 8897</strain>
    </source>
</reference>
<dbReference type="EMBL" id="JBHSSM010000010">
    <property type="protein sequence ID" value="MFC6314607.1"/>
    <property type="molecule type" value="Genomic_DNA"/>
</dbReference>
<feature type="region of interest" description="Disordered" evidence="1">
    <location>
        <begin position="93"/>
        <end position="117"/>
    </location>
</feature>
<accession>A0ABW1UKY7</accession>
<organism evidence="2 3">
    <name type="scientific">Lapidilactobacillus achengensis</name>
    <dbReference type="NCBI Taxonomy" id="2486000"/>
    <lineage>
        <taxon>Bacteria</taxon>
        <taxon>Bacillati</taxon>
        <taxon>Bacillota</taxon>
        <taxon>Bacilli</taxon>
        <taxon>Lactobacillales</taxon>
        <taxon>Lactobacillaceae</taxon>
        <taxon>Lapidilactobacillus</taxon>
    </lineage>
</organism>
<comment type="caution">
    <text evidence="2">The sequence shown here is derived from an EMBL/GenBank/DDBJ whole genome shotgun (WGS) entry which is preliminary data.</text>
</comment>
<feature type="compositionally biased region" description="Low complexity" evidence="1">
    <location>
        <begin position="93"/>
        <end position="115"/>
    </location>
</feature>
<dbReference type="Proteomes" id="UP001596310">
    <property type="component" value="Unassembled WGS sequence"/>
</dbReference>
<protein>
    <submittedName>
        <fullName evidence="2">Uncharacterized protein</fullName>
    </submittedName>
</protein>
<keyword evidence="3" id="KW-1185">Reference proteome</keyword>